<dbReference type="RefSeq" id="XP_016625626.1">
    <property type="nucleotide sequence ID" value="XM_016758377.1"/>
</dbReference>
<evidence type="ECO:0000313" key="2">
    <source>
        <dbReference type="EMBL" id="KIW98957.1"/>
    </source>
</evidence>
<feature type="region of interest" description="Disordered" evidence="1">
    <location>
        <begin position="22"/>
        <end position="41"/>
    </location>
</feature>
<feature type="compositionally biased region" description="Low complexity" evidence="1">
    <location>
        <begin position="22"/>
        <end position="40"/>
    </location>
</feature>
<organism evidence="2 3">
    <name type="scientific">Cladophialophora bantiana (strain ATCC 10958 / CBS 173.52 / CDC B-1940 / NIH 8579)</name>
    <name type="common">Xylohypha bantiana</name>
    <dbReference type="NCBI Taxonomy" id="1442370"/>
    <lineage>
        <taxon>Eukaryota</taxon>
        <taxon>Fungi</taxon>
        <taxon>Dikarya</taxon>
        <taxon>Ascomycota</taxon>
        <taxon>Pezizomycotina</taxon>
        <taxon>Eurotiomycetes</taxon>
        <taxon>Chaetothyriomycetidae</taxon>
        <taxon>Chaetothyriales</taxon>
        <taxon>Herpotrichiellaceae</taxon>
        <taxon>Cladophialophora</taxon>
    </lineage>
</organism>
<sequence length="201" mass="22367">MSGKRKASVFEEDMFNLQQNIIPSSPSLTSSPQSTTSTISYNSDTHPYLTVRIKAVPYLNSRTRKRYRDDRPNEEIIHENTLRKLYDAQRLHLDEAMPMSDVIPLGEDGVPMDEADAEMIGDVPEAEIPQTAQPNQRTIDAFFGGRGNSQSRENMADQAAPNTLTSTHSPSNRPRQHIQMSCSGYWNGLTLLSVNGSAAAR</sequence>
<evidence type="ECO:0000256" key="1">
    <source>
        <dbReference type="SAM" id="MobiDB-lite"/>
    </source>
</evidence>
<dbReference type="VEuPathDB" id="FungiDB:Z519_00620"/>
<feature type="region of interest" description="Disordered" evidence="1">
    <location>
        <begin position="143"/>
        <end position="178"/>
    </location>
</feature>
<dbReference type="HOGENOM" id="CLU_106796_0_0_1"/>
<dbReference type="OrthoDB" id="5336357at2759"/>
<proteinExistence type="predicted"/>
<dbReference type="Proteomes" id="UP000053789">
    <property type="component" value="Unassembled WGS sequence"/>
</dbReference>
<feature type="compositionally biased region" description="Polar residues" evidence="1">
    <location>
        <begin position="160"/>
        <end position="178"/>
    </location>
</feature>
<accession>A0A0D2GKM7</accession>
<dbReference type="EMBL" id="KN846980">
    <property type="protein sequence ID" value="KIW98957.1"/>
    <property type="molecule type" value="Genomic_DNA"/>
</dbReference>
<dbReference type="AlphaFoldDB" id="A0A0D2GKM7"/>
<dbReference type="GeneID" id="27693548"/>
<gene>
    <name evidence="2" type="ORF">Z519_00620</name>
</gene>
<name>A0A0D2GKM7_CLAB1</name>
<reference evidence="2" key="1">
    <citation type="submission" date="2015-01" db="EMBL/GenBank/DDBJ databases">
        <title>The Genome Sequence of Cladophialophora bantiana CBS 173.52.</title>
        <authorList>
            <consortium name="The Broad Institute Genomics Platform"/>
            <person name="Cuomo C."/>
            <person name="de Hoog S."/>
            <person name="Gorbushina A."/>
            <person name="Stielow B."/>
            <person name="Teixiera M."/>
            <person name="Abouelleil A."/>
            <person name="Chapman S.B."/>
            <person name="Priest M."/>
            <person name="Young S.K."/>
            <person name="Wortman J."/>
            <person name="Nusbaum C."/>
            <person name="Birren B."/>
        </authorList>
    </citation>
    <scope>NUCLEOTIDE SEQUENCE [LARGE SCALE GENOMIC DNA]</scope>
    <source>
        <strain evidence="2">CBS 173.52</strain>
    </source>
</reference>
<evidence type="ECO:0000313" key="3">
    <source>
        <dbReference type="Proteomes" id="UP000053789"/>
    </source>
</evidence>
<protein>
    <submittedName>
        <fullName evidence="2">Uncharacterized protein</fullName>
    </submittedName>
</protein>
<keyword evidence="3" id="KW-1185">Reference proteome</keyword>